<protein>
    <submittedName>
        <fullName evidence="1">Uncharacterized protein</fullName>
    </submittedName>
</protein>
<organism evidence="1 2">
    <name type="scientific">Antarcticimicrobium luteum</name>
    <dbReference type="NCBI Taxonomy" id="2547397"/>
    <lineage>
        <taxon>Bacteria</taxon>
        <taxon>Pseudomonadati</taxon>
        <taxon>Pseudomonadota</taxon>
        <taxon>Alphaproteobacteria</taxon>
        <taxon>Rhodobacterales</taxon>
        <taxon>Paracoccaceae</taxon>
        <taxon>Antarcticimicrobium</taxon>
    </lineage>
</organism>
<proteinExistence type="predicted"/>
<dbReference type="InterPro" id="IPR014710">
    <property type="entry name" value="RmlC-like_jellyroll"/>
</dbReference>
<evidence type="ECO:0000313" key="2">
    <source>
        <dbReference type="Proteomes" id="UP000295301"/>
    </source>
</evidence>
<comment type="caution">
    <text evidence="1">The sequence shown here is derived from an EMBL/GenBank/DDBJ whole genome shotgun (WGS) entry which is preliminary data.</text>
</comment>
<sequence length="171" mass="18094">MYSNFLTWGPDRTPTEDFMKRIICAAAMACLPAMANAEIHVITDDANGVPHVETTPSPAMSDVPEIGGKANAGFSYARLWSGMEGFEVFEGHIAPGGRIVSHDGPDTYIGCIVSGHGTMGNDAPDGTTVSRFDFGPGDVIVFGPGTMHHWVNGDEELVFIGVQRRAPADGG</sequence>
<name>A0A4R5V1P4_9RHOB</name>
<accession>A0A4R5V1P4</accession>
<dbReference type="OrthoDB" id="8226386at2"/>
<dbReference type="SUPFAM" id="SSF51182">
    <property type="entry name" value="RmlC-like cupins"/>
    <property type="match status" value="1"/>
</dbReference>
<dbReference type="EMBL" id="SMUV01000068">
    <property type="protein sequence ID" value="TDK45718.1"/>
    <property type="molecule type" value="Genomic_DNA"/>
</dbReference>
<reference evidence="1 2" key="1">
    <citation type="submission" date="2019-03" db="EMBL/GenBank/DDBJ databases">
        <title>Ruegeria lutea sp. nov., a novel strain, isolated from marine sediment, the Masan Bay, South Korea.</title>
        <authorList>
            <person name="Kim J."/>
            <person name="Kim D.-Y."/>
            <person name="Lee S.-S."/>
        </authorList>
    </citation>
    <scope>NUCLEOTIDE SEQUENCE [LARGE SCALE GENOMIC DNA]</scope>
    <source>
        <strain evidence="1 2">318-1</strain>
    </source>
</reference>
<dbReference type="AlphaFoldDB" id="A0A4R5V1P4"/>
<keyword evidence="2" id="KW-1185">Reference proteome</keyword>
<evidence type="ECO:0000313" key="1">
    <source>
        <dbReference type="EMBL" id="TDK45718.1"/>
    </source>
</evidence>
<gene>
    <name evidence="1" type="ORF">E1832_13740</name>
</gene>
<dbReference type="Gene3D" id="2.60.120.10">
    <property type="entry name" value="Jelly Rolls"/>
    <property type="match status" value="1"/>
</dbReference>
<dbReference type="InterPro" id="IPR011051">
    <property type="entry name" value="RmlC_Cupin_sf"/>
</dbReference>
<dbReference type="Proteomes" id="UP000295301">
    <property type="component" value="Unassembled WGS sequence"/>
</dbReference>